<dbReference type="InterPro" id="IPR003124">
    <property type="entry name" value="WH2_dom"/>
</dbReference>
<accession>A0ABM1MF46</accession>
<feature type="compositionally biased region" description="Basic and acidic residues" evidence="1">
    <location>
        <begin position="140"/>
        <end position="151"/>
    </location>
</feature>
<evidence type="ECO:0000313" key="4">
    <source>
        <dbReference type="RefSeq" id="XP_017773196.1"/>
    </source>
</evidence>
<dbReference type="RefSeq" id="XP_017773198.1">
    <property type="nucleotide sequence ID" value="XM_017917709.1"/>
</dbReference>
<feature type="compositionally biased region" description="Polar residues" evidence="1">
    <location>
        <begin position="114"/>
        <end position="139"/>
    </location>
</feature>
<organism evidence="3 4">
    <name type="scientific">Nicrophorus vespilloides</name>
    <name type="common">Boreal carrion beetle</name>
    <dbReference type="NCBI Taxonomy" id="110193"/>
    <lineage>
        <taxon>Eukaryota</taxon>
        <taxon>Metazoa</taxon>
        <taxon>Ecdysozoa</taxon>
        <taxon>Arthropoda</taxon>
        <taxon>Hexapoda</taxon>
        <taxon>Insecta</taxon>
        <taxon>Pterygota</taxon>
        <taxon>Neoptera</taxon>
        <taxon>Endopterygota</taxon>
        <taxon>Coleoptera</taxon>
        <taxon>Polyphaga</taxon>
        <taxon>Staphyliniformia</taxon>
        <taxon>Silphidae</taxon>
        <taxon>Nicrophorinae</taxon>
        <taxon>Nicrophorus</taxon>
    </lineage>
</organism>
<feature type="compositionally biased region" description="Low complexity" evidence="1">
    <location>
        <begin position="266"/>
        <end position="275"/>
    </location>
</feature>
<evidence type="ECO:0000313" key="3">
    <source>
        <dbReference type="Proteomes" id="UP000695000"/>
    </source>
</evidence>
<dbReference type="Proteomes" id="UP000695000">
    <property type="component" value="Unplaced"/>
</dbReference>
<feature type="domain" description="WH2" evidence="2">
    <location>
        <begin position="33"/>
        <end position="50"/>
    </location>
</feature>
<feature type="compositionally biased region" description="Polar residues" evidence="1">
    <location>
        <begin position="488"/>
        <end position="500"/>
    </location>
</feature>
<reference evidence="4 5" key="1">
    <citation type="submission" date="2025-05" db="UniProtKB">
        <authorList>
            <consortium name="RefSeq"/>
        </authorList>
    </citation>
    <scope>IDENTIFICATION</scope>
    <source>
        <tissue evidence="4 5">Whole Larva</tissue>
    </source>
</reference>
<evidence type="ECO:0000313" key="6">
    <source>
        <dbReference type="RefSeq" id="XP_017773198.1"/>
    </source>
</evidence>
<sequence length="500" mass="52195">MPGPPPPPPPGVPPPMMPPPPTAFAPSKGGPDNRSALLSSIRQGAKLKKTVTVDKSAPMLGKNSNGNSGGIASPSSRGGNGSTMGGVGGGPPMGLGGLFAGGMPKLKPTGKQLAPSNANRSTDGGGSPTASKNFSSIQTELRKQMANDSKNRGPPPPAPVRNFNNDDITTSSRQPSTTRNGFHQNLNTAVQNNAHHRKTQSNVNVTTTTTTMTADATDSSSQNNNVAPPKPSINHGKPNLAPKPPSLNGKPAAPPKKLSLNGKPISRAQSMRSPRSPSPHSPDNNNPEYQNKFGTVRNLSSVLNQNHLGHSLGNLTQMKPRTPLNGRPTAPPPSVPGQQVPPPPPPSKTVRPPNHAPPPPPNAIPQAPSHAPPPPPHRTQAPSRAPPAIPTAMGGLSAPPPPPRNSSIRDVGGNMSRRPSNAISVSSSSCSITTNNTSSLVSELEKRFAFHSPSEFPKPMPFRNVHKVYNGRQVGNKQKAPPPPPDQIQLTNRLWETSTC</sequence>
<dbReference type="PROSITE" id="PS51082">
    <property type="entry name" value="WH2"/>
    <property type="match status" value="1"/>
</dbReference>
<dbReference type="GeneID" id="108560248"/>
<keyword evidence="3" id="KW-1185">Reference proteome</keyword>
<feature type="compositionally biased region" description="Low complexity" evidence="1">
    <location>
        <begin position="200"/>
        <end position="222"/>
    </location>
</feature>
<evidence type="ECO:0000313" key="5">
    <source>
        <dbReference type="RefSeq" id="XP_017773197.1"/>
    </source>
</evidence>
<protein>
    <submittedName>
        <fullName evidence="4 5">WAS/WASL-interacting protein family member 1-like isoform X1</fullName>
    </submittedName>
</protein>
<evidence type="ECO:0000259" key="2">
    <source>
        <dbReference type="PROSITE" id="PS51082"/>
    </source>
</evidence>
<gene>
    <name evidence="4 5 6" type="primary">LOC108560248</name>
</gene>
<dbReference type="RefSeq" id="XP_017773196.1">
    <property type="nucleotide sequence ID" value="XM_017917707.1"/>
</dbReference>
<feature type="compositionally biased region" description="Polar residues" evidence="1">
    <location>
        <begin position="288"/>
        <end position="319"/>
    </location>
</feature>
<feature type="compositionally biased region" description="Pro residues" evidence="1">
    <location>
        <begin position="329"/>
        <end position="347"/>
    </location>
</feature>
<dbReference type="RefSeq" id="XP_017773197.1">
    <property type="nucleotide sequence ID" value="XM_017917708.1"/>
</dbReference>
<name>A0ABM1MF46_NICVS</name>
<dbReference type="SMART" id="SM00246">
    <property type="entry name" value="WH2"/>
    <property type="match status" value="1"/>
</dbReference>
<feature type="region of interest" description="Disordered" evidence="1">
    <location>
        <begin position="1"/>
        <end position="434"/>
    </location>
</feature>
<proteinExistence type="predicted"/>
<feature type="compositionally biased region" description="Polar residues" evidence="1">
    <location>
        <begin position="162"/>
        <end position="193"/>
    </location>
</feature>
<feature type="compositionally biased region" description="Pro residues" evidence="1">
    <location>
        <begin position="354"/>
        <end position="363"/>
    </location>
</feature>
<feature type="region of interest" description="Disordered" evidence="1">
    <location>
        <begin position="472"/>
        <end position="500"/>
    </location>
</feature>
<evidence type="ECO:0000256" key="1">
    <source>
        <dbReference type="SAM" id="MobiDB-lite"/>
    </source>
</evidence>
<feature type="compositionally biased region" description="Gly residues" evidence="1">
    <location>
        <begin position="78"/>
        <end position="100"/>
    </location>
</feature>
<dbReference type="Pfam" id="PF02205">
    <property type="entry name" value="WH2"/>
    <property type="match status" value="1"/>
</dbReference>
<feature type="compositionally biased region" description="Low complexity" evidence="1">
    <location>
        <begin position="420"/>
        <end position="434"/>
    </location>
</feature>
<feature type="compositionally biased region" description="Pro residues" evidence="1">
    <location>
        <begin position="1"/>
        <end position="23"/>
    </location>
</feature>